<keyword evidence="5" id="KW-1185">Reference proteome</keyword>
<feature type="chain" id="PRO_5045046239" evidence="2">
    <location>
        <begin position="31"/>
        <end position="269"/>
    </location>
</feature>
<dbReference type="InterPro" id="IPR000757">
    <property type="entry name" value="Beta-glucanase-like"/>
</dbReference>
<feature type="domain" description="GH16" evidence="3">
    <location>
        <begin position="26"/>
        <end position="269"/>
    </location>
</feature>
<protein>
    <submittedName>
        <fullName evidence="4">Glycoside hydrolase family 16 protein</fullName>
    </submittedName>
</protein>
<dbReference type="PANTHER" id="PTHR10963:SF60">
    <property type="entry name" value="GRAM-NEGATIVE BACTERIA-BINDING PROTEIN 1-RELATED"/>
    <property type="match status" value="1"/>
</dbReference>
<name>A0ABR7A8X7_9BURK</name>
<dbReference type="GO" id="GO:0016787">
    <property type="term" value="F:hydrolase activity"/>
    <property type="evidence" value="ECO:0007669"/>
    <property type="project" value="UniProtKB-KW"/>
</dbReference>
<evidence type="ECO:0000313" key="4">
    <source>
        <dbReference type="EMBL" id="MBC3933355.1"/>
    </source>
</evidence>
<organism evidence="4 5">
    <name type="scientific">Undibacterium curvum</name>
    <dbReference type="NCBI Taxonomy" id="2762294"/>
    <lineage>
        <taxon>Bacteria</taxon>
        <taxon>Pseudomonadati</taxon>
        <taxon>Pseudomonadota</taxon>
        <taxon>Betaproteobacteria</taxon>
        <taxon>Burkholderiales</taxon>
        <taxon>Oxalobacteraceae</taxon>
        <taxon>Undibacterium</taxon>
    </lineage>
</organism>
<evidence type="ECO:0000256" key="2">
    <source>
        <dbReference type="SAM" id="SignalP"/>
    </source>
</evidence>
<accession>A0ABR7A8X7</accession>
<comment type="similarity">
    <text evidence="1">Belongs to the glycosyl hydrolase 16 family.</text>
</comment>
<keyword evidence="4" id="KW-0378">Hydrolase</keyword>
<feature type="signal peptide" evidence="2">
    <location>
        <begin position="1"/>
        <end position="30"/>
    </location>
</feature>
<dbReference type="Pfam" id="PF00722">
    <property type="entry name" value="Glyco_hydro_16"/>
    <property type="match status" value="1"/>
</dbReference>
<comment type="caution">
    <text evidence="4">The sequence shown here is derived from an EMBL/GenBank/DDBJ whole genome shotgun (WGS) entry which is preliminary data.</text>
</comment>
<keyword evidence="2" id="KW-0732">Signal</keyword>
<sequence>MMKHYISARIAAPVLGALLPVLLYCSTAQAAPPDGYQLVWQDLFQGSQLDLSRWTPATYLRDAAQLTADAVSVDAQGLHIRTYSGQGQHYSGFLSTAGKYSFRYGYTESRIRFQDAPGGHCAFWLQSPTLGKWTGDPQRSGVEIDIIEHRLTDMKGKDVSQLASFNLHWDGYREQHQHIGDKWLSPVSLDGSWHTYGLLWTPQEYVFYVDGTERWRTTQAISQVAQEIRLTCELKDRGWAGPLLQQGYGTREQSPYRMDVEWVKVWQQP</sequence>
<evidence type="ECO:0000313" key="5">
    <source>
        <dbReference type="Proteomes" id="UP000654304"/>
    </source>
</evidence>
<dbReference type="SUPFAM" id="SSF49899">
    <property type="entry name" value="Concanavalin A-like lectins/glucanases"/>
    <property type="match status" value="1"/>
</dbReference>
<proteinExistence type="inferred from homology"/>
<dbReference type="Gene3D" id="2.60.120.200">
    <property type="match status" value="1"/>
</dbReference>
<gene>
    <name evidence="4" type="ORF">H8K43_16880</name>
</gene>
<dbReference type="EMBL" id="JACOGD010000010">
    <property type="protein sequence ID" value="MBC3933355.1"/>
    <property type="molecule type" value="Genomic_DNA"/>
</dbReference>
<dbReference type="CDD" id="cd00413">
    <property type="entry name" value="Glyco_hydrolase_16"/>
    <property type="match status" value="1"/>
</dbReference>
<dbReference type="InterPro" id="IPR050546">
    <property type="entry name" value="Glycosyl_Hydrlase_16"/>
</dbReference>
<dbReference type="PROSITE" id="PS51762">
    <property type="entry name" value="GH16_2"/>
    <property type="match status" value="1"/>
</dbReference>
<evidence type="ECO:0000256" key="1">
    <source>
        <dbReference type="ARBA" id="ARBA00006865"/>
    </source>
</evidence>
<dbReference type="Proteomes" id="UP000654304">
    <property type="component" value="Unassembled WGS sequence"/>
</dbReference>
<dbReference type="InterPro" id="IPR013320">
    <property type="entry name" value="ConA-like_dom_sf"/>
</dbReference>
<dbReference type="PANTHER" id="PTHR10963">
    <property type="entry name" value="GLYCOSYL HYDROLASE-RELATED"/>
    <property type="match status" value="1"/>
</dbReference>
<reference evidence="4 5" key="1">
    <citation type="submission" date="2020-08" db="EMBL/GenBank/DDBJ databases">
        <title>Novel species isolated from subtropical streams in China.</title>
        <authorList>
            <person name="Lu H."/>
        </authorList>
    </citation>
    <scope>NUCLEOTIDE SEQUENCE [LARGE SCALE GENOMIC DNA]</scope>
    <source>
        <strain evidence="4 5">CY22W</strain>
    </source>
</reference>
<evidence type="ECO:0000259" key="3">
    <source>
        <dbReference type="PROSITE" id="PS51762"/>
    </source>
</evidence>
<dbReference type="RefSeq" id="WP_186904939.1">
    <property type="nucleotide sequence ID" value="NZ_JACOGD010000010.1"/>
</dbReference>